<dbReference type="Gene3D" id="1.10.1040.10">
    <property type="entry name" value="N-(1-d-carboxylethyl)-l-norvaline Dehydrogenase, domain 2"/>
    <property type="match status" value="1"/>
</dbReference>
<gene>
    <name evidence="15" type="ordered locus">RHA1_ro11071</name>
</gene>
<sequence length="288" mass="30198">MNASQISVFGAGIMGRGIAVVLADAGHRVSLYDARADVAREAAAAHPNIEASDTIEAAVEGSSLLFEAVVENLEVKRDLFAEIERFSESTPIASNTSTFTPSELAKNLCEPGRLVIAHFFNPAEVVPLVEVVPSPDTRPDVVSAVTSALVAAGKTVVPLNREAPGFVANRLQAALVREAMALVRANVATAEMIDAVVTSSLGPRWAAAGPFKVMDLGGLDTWKALCAKLFPDLSCEISTPSELIAAVEDGRLGAKSGTGFYTHTPDEITEVLTKIHRSFGTAAMSTPA</sequence>
<evidence type="ECO:0000256" key="2">
    <source>
        <dbReference type="ARBA" id="ARBA00005086"/>
    </source>
</evidence>
<feature type="domain" description="3-hydroxyacyl-CoA dehydrogenase NAD binding" evidence="14">
    <location>
        <begin position="41"/>
        <end position="160"/>
    </location>
</feature>
<dbReference type="SUPFAM" id="SSF48179">
    <property type="entry name" value="6-phosphogluconate dehydrogenase C-terminal domain-like"/>
    <property type="match status" value="1"/>
</dbReference>
<comment type="subcellular location">
    <subcellularLocation>
        <location evidence="1">Cytoplasm</location>
    </subcellularLocation>
</comment>
<evidence type="ECO:0000256" key="6">
    <source>
        <dbReference type="ARBA" id="ARBA00022553"/>
    </source>
</evidence>
<keyword evidence="8 12" id="KW-0520">NAD</keyword>
<keyword evidence="5" id="KW-0963">Cytoplasm</keyword>
<dbReference type="SUPFAM" id="SSF51735">
    <property type="entry name" value="NAD(P)-binding Rossmann-fold domains"/>
    <property type="match status" value="1"/>
</dbReference>
<dbReference type="EC" id="1.1.1.45" evidence="9"/>
<dbReference type="GO" id="GO:0006631">
    <property type="term" value="P:fatty acid metabolic process"/>
    <property type="evidence" value="ECO:0007669"/>
    <property type="project" value="InterPro"/>
</dbReference>
<evidence type="ECO:0000256" key="1">
    <source>
        <dbReference type="ARBA" id="ARBA00004496"/>
    </source>
</evidence>
<evidence type="ECO:0000256" key="7">
    <source>
        <dbReference type="ARBA" id="ARBA00023002"/>
    </source>
</evidence>
<protein>
    <recommendedName>
        <fullName evidence="10">L-gulonate 3-dehydrogenase</fullName>
        <ecNumber evidence="9">1.1.1.45</ecNumber>
    </recommendedName>
    <alternativeName>
        <fullName evidence="10">L-gulonate 3-dehydrogenase</fullName>
    </alternativeName>
</protein>
<dbReference type="RefSeq" id="WP_011600346.1">
    <property type="nucleotide sequence ID" value="NC_008271.1"/>
</dbReference>
<feature type="binding site" evidence="12">
    <location>
        <begin position="10"/>
        <end position="15"/>
    </location>
    <ligand>
        <name>NAD(+)</name>
        <dbReference type="ChEBI" id="CHEBI:57540"/>
    </ligand>
</feature>
<feature type="domain" description="3-hydroxyacyl-CoA dehydrogenase C-terminal" evidence="13">
    <location>
        <begin position="165"/>
        <end position="262"/>
    </location>
</feature>
<evidence type="ECO:0000313" key="16">
    <source>
        <dbReference type="Proteomes" id="UP000008710"/>
    </source>
</evidence>
<keyword evidence="6" id="KW-0597">Phosphoprotein</keyword>
<dbReference type="eggNOG" id="COG1250">
    <property type="taxonomic scope" value="Bacteria"/>
</dbReference>
<accession>Q0RVG8</accession>
<evidence type="ECO:0000259" key="14">
    <source>
        <dbReference type="Pfam" id="PF02737"/>
    </source>
</evidence>
<geneLocation type="plasmid" evidence="15 16">
    <name>pRHL3</name>
</geneLocation>
<name>Q0RVG8_RHOJR</name>
<feature type="site" description="Important for catalytic activity" evidence="11">
    <location>
        <position position="118"/>
    </location>
</feature>
<evidence type="ECO:0000256" key="9">
    <source>
        <dbReference type="ARBA" id="ARBA00038962"/>
    </source>
</evidence>
<comment type="similarity">
    <text evidence="3">Belongs to the 3-hydroxyacyl-CoA dehydrogenase family.</text>
</comment>
<evidence type="ECO:0000256" key="4">
    <source>
        <dbReference type="ARBA" id="ARBA00011738"/>
    </source>
</evidence>
<feature type="binding site" evidence="12">
    <location>
        <position position="97"/>
    </location>
    <ligand>
        <name>NAD(+)</name>
        <dbReference type="ChEBI" id="CHEBI:57540"/>
    </ligand>
</feature>
<dbReference type="GO" id="GO:0070403">
    <property type="term" value="F:NAD+ binding"/>
    <property type="evidence" value="ECO:0007669"/>
    <property type="project" value="InterPro"/>
</dbReference>
<feature type="binding site" evidence="12">
    <location>
        <position position="76"/>
    </location>
    <ligand>
        <name>NAD(+)</name>
        <dbReference type="ChEBI" id="CHEBI:57540"/>
    </ligand>
</feature>
<feature type="binding site" evidence="12">
    <location>
        <position position="121"/>
    </location>
    <ligand>
        <name>NAD(+)</name>
        <dbReference type="ChEBI" id="CHEBI:57540"/>
    </ligand>
</feature>
<dbReference type="GO" id="GO:0008691">
    <property type="term" value="F:3-hydroxybutyryl-CoA dehydrogenase activity"/>
    <property type="evidence" value="ECO:0007669"/>
    <property type="project" value="UniProtKB-EC"/>
</dbReference>
<dbReference type="InterPro" id="IPR022694">
    <property type="entry name" value="3-OHacyl-CoA_DH"/>
</dbReference>
<dbReference type="InterPro" id="IPR013328">
    <property type="entry name" value="6PGD_dom2"/>
</dbReference>
<dbReference type="PANTHER" id="PTHR48075:SF1">
    <property type="entry name" value="LAMBDA-CRYSTALLIN HOMOLOG"/>
    <property type="match status" value="1"/>
</dbReference>
<dbReference type="EMBL" id="CP000434">
    <property type="protein sequence ID" value="ABH00718.1"/>
    <property type="molecule type" value="Genomic_DNA"/>
</dbReference>
<dbReference type="InterPro" id="IPR036291">
    <property type="entry name" value="NAD(P)-bd_dom_sf"/>
</dbReference>
<dbReference type="InterPro" id="IPR006176">
    <property type="entry name" value="3-OHacyl-CoA_DH_NAD-bd"/>
</dbReference>
<dbReference type="PANTHER" id="PTHR48075">
    <property type="entry name" value="3-HYDROXYACYL-COA DEHYDROGENASE FAMILY PROTEIN"/>
    <property type="match status" value="1"/>
</dbReference>
<organism evidence="15 16">
    <name type="scientific">Rhodococcus jostii (strain RHA1)</name>
    <dbReference type="NCBI Taxonomy" id="101510"/>
    <lineage>
        <taxon>Bacteria</taxon>
        <taxon>Bacillati</taxon>
        <taxon>Actinomycetota</taxon>
        <taxon>Actinomycetes</taxon>
        <taxon>Mycobacteriales</taxon>
        <taxon>Nocardiaceae</taxon>
        <taxon>Rhodococcus</taxon>
    </lineage>
</organism>
<dbReference type="OrthoDB" id="9771883at2"/>
<feature type="binding site" evidence="12">
    <location>
        <position position="255"/>
    </location>
    <ligand>
        <name>NAD(+)</name>
        <dbReference type="ChEBI" id="CHEBI:57540"/>
    </ligand>
</feature>
<evidence type="ECO:0000256" key="3">
    <source>
        <dbReference type="ARBA" id="ARBA00009463"/>
    </source>
</evidence>
<feature type="binding site" evidence="12">
    <location>
        <position position="33"/>
    </location>
    <ligand>
        <name>NAD(+)</name>
        <dbReference type="ChEBI" id="CHEBI:57540"/>
    </ligand>
</feature>
<dbReference type="Proteomes" id="UP000008710">
    <property type="component" value="Plasmid pRHL3"/>
</dbReference>
<evidence type="ECO:0000256" key="11">
    <source>
        <dbReference type="PIRSR" id="PIRSR000105-1"/>
    </source>
</evidence>
<comment type="subunit">
    <text evidence="4">Homodimer.</text>
</comment>
<proteinExistence type="inferred from homology"/>
<keyword evidence="7 15" id="KW-0560">Oxidoreductase</keyword>
<evidence type="ECO:0000259" key="13">
    <source>
        <dbReference type="Pfam" id="PF00725"/>
    </source>
</evidence>
<dbReference type="PATRIC" id="fig|101510.16.peg.8900"/>
<dbReference type="PIRSF" id="PIRSF000105">
    <property type="entry name" value="HCDH"/>
    <property type="match status" value="1"/>
</dbReference>
<dbReference type="Gene3D" id="3.40.50.720">
    <property type="entry name" value="NAD(P)-binding Rossmann-like Domain"/>
    <property type="match status" value="1"/>
</dbReference>
<keyword evidence="15" id="KW-0614">Plasmid</keyword>
<dbReference type="InterPro" id="IPR006108">
    <property type="entry name" value="3HC_DH_C"/>
</dbReference>
<evidence type="ECO:0000256" key="5">
    <source>
        <dbReference type="ARBA" id="ARBA00022490"/>
    </source>
</evidence>
<reference evidence="16" key="1">
    <citation type="journal article" date="2006" name="Proc. Natl. Acad. Sci. U.S.A.">
        <title>The complete genome of Rhodococcus sp. RHA1 provides insights into a catabolic powerhouse.</title>
        <authorList>
            <person name="McLeod M.P."/>
            <person name="Warren R.L."/>
            <person name="Hsiao W.W.L."/>
            <person name="Araki N."/>
            <person name="Myhre M."/>
            <person name="Fernandes C."/>
            <person name="Miyazawa D."/>
            <person name="Wong W."/>
            <person name="Lillquist A.L."/>
            <person name="Wang D."/>
            <person name="Dosanjh M."/>
            <person name="Hara H."/>
            <person name="Petrescu A."/>
            <person name="Morin R.D."/>
            <person name="Yang G."/>
            <person name="Stott J.M."/>
            <person name="Schein J.E."/>
            <person name="Shin H."/>
            <person name="Smailus D."/>
            <person name="Siddiqui A.S."/>
            <person name="Marra M.A."/>
            <person name="Jones S.J.M."/>
            <person name="Holt R."/>
            <person name="Brinkman F.S.L."/>
            <person name="Miyauchi K."/>
            <person name="Fukuda M."/>
            <person name="Davies J.E."/>
            <person name="Mohn W.W."/>
            <person name="Eltis L.D."/>
        </authorList>
    </citation>
    <scope>NUCLEOTIDE SEQUENCE [LARGE SCALE GENOMIC DNA]</scope>
    <source>
        <strain evidence="16">RHA1</strain>
    </source>
</reference>
<evidence type="ECO:0000313" key="15">
    <source>
        <dbReference type="EMBL" id="ABH00718.1"/>
    </source>
</evidence>
<evidence type="ECO:0000256" key="12">
    <source>
        <dbReference type="PIRSR" id="PIRSR000105-2"/>
    </source>
</evidence>
<dbReference type="InterPro" id="IPR008927">
    <property type="entry name" value="6-PGluconate_DH-like_C_sf"/>
</dbReference>
<dbReference type="AlphaFoldDB" id="Q0RVG8"/>
<evidence type="ECO:0000256" key="10">
    <source>
        <dbReference type="ARBA" id="ARBA00042709"/>
    </source>
</evidence>
<dbReference type="Pfam" id="PF02737">
    <property type="entry name" value="3HCDH_N"/>
    <property type="match status" value="1"/>
</dbReference>
<comment type="pathway">
    <text evidence="2">Lipid metabolism; butanoate metabolism.</text>
</comment>
<dbReference type="Pfam" id="PF00725">
    <property type="entry name" value="3HCDH"/>
    <property type="match status" value="1"/>
</dbReference>
<evidence type="ECO:0000256" key="8">
    <source>
        <dbReference type="ARBA" id="ARBA00023027"/>
    </source>
</evidence>
<dbReference type="KEGG" id="rha:RHA1_ro11071"/>
<feature type="binding site" evidence="12">
    <location>
        <position position="71"/>
    </location>
    <ligand>
        <name>NAD(+)</name>
        <dbReference type="ChEBI" id="CHEBI:57540"/>
    </ligand>
</feature>
<dbReference type="HOGENOM" id="CLU_009834_2_0_11"/>